<evidence type="ECO:0000256" key="2">
    <source>
        <dbReference type="ARBA" id="ARBA00001946"/>
    </source>
</evidence>
<comment type="subcellular location">
    <subcellularLocation>
        <location evidence="3">Membrane</location>
        <topology evidence="3">Multi-pass membrane protein</topology>
    </subcellularLocation>
</comment>
<keyword evidence="11 19" id="KW-1133">Transmembrane helix</keyword>
<dbReference type="GO" id="GO:0046872">
    <property type="term" value="F:metal ion binding"/>
    <property type="evidence" value="ECO:0007669"/>
    <property type="project" value="UniProtKB-KW"/>
</dbReference>
<dbReference type="Proteomes" id="UP000007799">
    <property type="component" value="Unassembled WGS sequence"/>
</dbReference>
<gene>
    <name evidence="20" type="ORF">PTSG_12579</name>
</gene>
<evidence type="ECO:0000256" key="12">
    <source>
        <dbReference type="ARBA" id="ARBA00023098"/>
    </source>
</evidence>
<dbReference type="AlphaFoldDB" id="F2UIM8"/>
<feature type="transmembrane region" description="Helical" evidence="19">
    <location>
        <begin position="150"/>
        <end position="169"/>
    </location>
</feature>
<dbReference type="KEGG" id="sre:PTSG_12579"/>
<dbReference type="GO" id="GO:0005794">
    <property type="term" value="C:Golgi apparatus"/>
    <property type="evidence" value="ECO:0007669"/>
    <property type="project" value="TreeGrafter"/>
</dbReference>
<dbReference type="FunFam" id="1.20.120.1760:FF:000003">
    <property type="entry name" value="CDP-diacylglycerol--inositol 3-phosphatidyltransferase"/>
    <property type="match status" value="1"/>
</dbReference>
<dbReference type="InterPro" id="IPR000462">
    <property type="entry name" value="CDP-OH_P_trans"/>
</dbReference>
<feature type="transmembrane region" description="Helical" evidence="19">
    <location>
        <begin position="98"/>
        <end position="118"/>
    </location>
</feature>
<keyword evidence="21" id="KW-1185">Reference proteome</keyword>
<evidence type="ECO:0000256" key="13">
    <source>
        <dbReference type="ARBA" id="ARBA00023136"/>
    </source>
</evidence>
<evidence type="ECO:0000256" key="8">
    <source>
        <dbReference type="ARBA" id="ARBA00022692"/>
    </source>
</evidence>
<evidence type="ECO:0000256" key="5">
    <source>
        <dbReference type="ARBA" id="ARBA00013212"/>
    </source>
</evidence>
<evidence type="ECO:0000256" key="10">
    <source>
        <dbReference type="ARBA" id="ARBA00022842"/>
    </source>
</evidence>
<dbReference type="PIRSF" id="PIRSF000848">
    <property type="entry name" value="CDP_diag_ino_3_P"/>
    <property type="match status" value="1"/>
</dbReference>
<evidence type="ECO:0000256" key="17">
    <source>
        <dbReference type="PIRNR" id="PIRNR000848"/>
    </source>
</evidence>
<evidence type="ECO:0000256" key="7">
    <source>
        <dbReference type="ARBA" id="ARBA00022679"/>
    </source>
</evidence>
<evidence type="ECO:0000256" key="14">
    <source>
        <dbReference type="ARBA" id="ARBA00023209"/>
    </source>
</evidence>
<dbReference type="eggNOG" id="KOG3240">
    <property type="taxonomic scope" value="Eukaryota"/>
</dbReference>
<evidence type="ECO:0000256" key="15">
    <source>
        <dbReference type="ARBA" id="ARBA00023211"/>
    </source>
</evidence>
<reference evidence="20" key="1">
    <citation type="submission" date="2009-08" db="EMBL/GenBank/DDBJ databases">
        <title>Annotation of Salpingoeca rosetta.</title>
        <authorList>
            <consortium name="The Broad Institute Genome Sequencing Platform"/>
            <person name="Russ C."/>
            <person name="Cuomo C."/>
            <person name="Burger G."/>
            <person name="Gray M.W."/>
            <person name="Holland P.W.H."/>
            <person name="King N."/>
            <person name="Lang F.B.F."/>
            <person name="Roger A.J."/>
            <person name="Ruiz-Trillo I."/>
            <person name="Young S.K."/>
            <person name="Zeng Q."/>
            <person name="Gargeya S."/>
            <person name="Alvarado L."/>
            <person name="Berlin A."/>
            <person name="Chapman S.B."/>
            <person name="Chen Z."/>
            <person name="Freedman E."/>
            <person name="Gellesch M."/>
            <person name="Goldberg J."/>
            <person name="Griggs A."/>
            <person name="Gujja S."/>
            <person name="Heilman E."/>
            <person name="Heiman D."/>
            <person name="Howarth C."/>
            <person name="Mehta T."/>
            <person name="Neiman D."/>
            <person name="Pearson M."/>
            <person name="Roberts A."/>
            <person name="Saif S."/>
            <person name="Shea T."/>
            <person name="Shenoy N."/>
            <person name="Sisk P."/>
            <person name="Stolte C."/>
            <person name="Sykes S."/>
            <person name="White J."/>
            <person name="Yandava C."/>
            <person name="Haas B."/>
            <person name="Nusbaum C."/>
            <person name="Birren B."/>
        </authorList>
    </citation>
    <scope>NUCLEOTIDE SEQUENCE [LARGE SCALE GENOMIC DNA]</scope>
    <source>
        <strain evidence="20">ATCC 50818</strain>
    </source>
</reference>
<dbReference type="EC" id="2.7.8.11" evidence="5 17"/>
<dbReference type="GeneID" id="16071480"/>
<evidence type="ECO:0000256" key="19">
    <source>
        <dbReference type="SAM" id="Phobius"/>
    </source>
</evidence>
<evidence type="ECO:0000256" key="11">
    <source>
        <dbReference type="ARBA" id="ARBA00022989"/>
    </source>
</evidence>
<dbReference type="RefSeq" id="XP_004990917.1">
    <property type="nucleotide sequence ID" value="XM_004990860.1"/>
</dbReference>
<dbReference type="InterPro" id="IPR014387">
    <property type="entry name" value="CDP_diag_ino_3_P_euk"/>
</dbReference>
<comment type="cofactor">
    <cofactor evidence="2">
        <name>Mg(2+)</name>
        <dbReference type="ChEBI" id="CHEBI:18420"/>
    </cofactor>
</comment>
<evidence type="ECO:0000256" key="9">
    <source>
        <dbReference type="ARBA" id="ARBA00022723"/>
    </source>
</evidence>
<dbReference type="GO" id="GO:0016020">
    <property type="term" value="C:membrane"/>
    <property type="evidence" value="ECO:0007669"/>
    <property type="project" value="UniProtKB-SubCell"/>
</dbReference>
<keyword evidence="16 17" id="KW-1208">Phospholipid metabolism</keyword>
<keyword evidence="15" id="KW-0464">Manganese</keyword>
<organism evidence="21">
    <name type="scientific">Salpingoeca rosetta (strain ATCC 50818 / BSB-021)</name>
    <dbReference type="NCBI Taxonomy" id="946362"/>
    <lineage>
        <taxon>Eukaryota</taxon>
        <taxon>Choanoflagellata</taxon>
        <taxon>Craspedida</taxon>
        <taxon>Salpingoecidae</taxon>
        <taxon>Salpingoeca</taxon>
    </lineage>
</organism>
<keyword evidence="9" id="KW-0479">Metal-binding</keyword>
<comment type="cofactor">
    <cofactor evidence="1">
        <name>Mn(2+)</name>
        <dbReference type="ChEBI" id="CHEBI:29035"/>
    </cofactor>
</comment>
<dbReference type="OrthoDB" id="10251079at2759"/>
<name>F2UIM8_SALR5</name>
<dbReference type="PANTHER" id="PTHR15362">
    <property type="entry name" value="PHOSPHATIDYLINOSITOL SYNTHASE"/>
    <property type="match status" value="1"/>
</dbReference>
<proteinExistence type="inferred from homology"/>
<sequence length="231" mass="25974">MAATAVSRKKKGASPNIFLYIPNLIGFARVALLIASLFFMTSNPYVAMSLYWLSAFIDAFDGMAARHFNQCTIFGSVLDMVTDRVTTLCLMMTCGQFYPQYMVAFQLLAVLDISSHWLQMYSSMLSGKTSHKFIKLEENALLRYYYTKPVLFTLCSANELFFMALYFAHFNINGPEVVAFSVSASVREWIGWITFPLFALKHLISLIQLVAAASNVAKVDADNTNLQNKAR</sequence>
<evidence type="ECO:0000313" key="21">
    <source>
        <dbReference type="Proteomes" id="UP000007799"/>
    </source>
</evidence>
<dbReference type="GO" id="GO:0003881">
    <property type="term" value="F:CDP-diacylglycerol-inositol 3-phosphatidyltransferase activity"/>
    <property type="evidence" value="ECO:0007669"/>
    <property type="project" value="UniProtKB-UniRule"/>
</dbReference>
<protein>
    <recommendedName>
        <fullName evidence="5 17">CDP-diacylglycerol--inositol 3-phosphatidyltransferase</fullName>
        <ecNumber evidence="5 17">2.7.8.11</ecNumber>
    </recommendedName>
</protein>
<dbReference type="STRING" id="946362.F2UIM8"/>
<feature type="transmembrane region" description="Helical" evidence="19">
    <location>
        <begin position="189"/>
        <end position="211"/>
    </location>
</feature>
<dbReference type="InParanoid" id="F2UIM8"/>
<dbReference type="Gene3D" id="1.20.120.1760">
    <property type="match status" value="1"/>
</dbReference>
<keyword evidence="12 17" id="KW-0443">Lipid metabolism</keyword>
<keyword evidence="7 17" id="KW-0808">Transferase</keyword>
<evidence type="ECO:0000256" key="6">
    <source>
        <dbReference type="ARBA" id="ARBA00022516"/>
    </source>
</evidence>
<dbReference type="EMBL" id="GL832976">
    <property type="protein sequence ID" value="EGD77077.1"/>
    <property type="molecule type" value="Genomic_DNA"/>
</dbReference>
<keyword evidence="10" id="KW-0460">Magnesium</keyword>
<dbReference type="FunCoup" id="F2UIM8">
    <property type="interactions" value="1258"/>
</dbReference>
<dbReference type="InterPro" id="IPR043130">
    <property type="entry name" value="CDP-OH_PTrfase_TM_dom"/>
</dbReference>
<evidence type="ECO:0000256" key="16">
    <source>
        <dbReference type="ARBA" id="ARBA00023264"/>
    </source>
</evidence>
<dbReference type="Pfam" id="PF01066">
    <property type="entry name" value="CDP-OH_P_transf"/>
    <property type="match status" value="1"/>
</dbReference>
<dbReference type="OMA" id="AQTYSEN"/>
<evidence type="ECO:0000256" key="4">
    <source>
        <dbReference type="ARBA" id="ARBA00010441"/>
    </source>
</evidence>
<comment type="similarity">
    <text evidence="4 17 18">Belongs to the CDP-alcohol phosphatidyltransferase class-I family.</text>
</comment>
<feature type="transmembrane region" description="Helical" evidence="19">
    <location>
        <begin position="17"/>
        <end position="40"/>
    </location>
</feature>
<evidence type="ECO:0000313" key="20">
    <source>
        <dbReference type="EMBL" id="EGD77077.1"/>
    </source>
</evidence>
<dbReference type="GO" id="GO:0006661">
    <property type="term" value="P:phosphatidylinositol biosynthetic process"/>
    <property type="evidence" value="ECO:0007669"/>
    <property type="project" value="TreeGrafter"/>
</dbReference>
<accession>F2UIM8</accession>
<evidence type="ECO:0000256" key="1">
    <source>
        <dbReference type="ARBA" id="ARBA00001936"/>
    </source>
</evidence>
<dbReference type="PROSITE" id="PS00379">
    <property type="entry name" value="CDP_ALCOHOL_P_TRANSF"/>
    <property type="match status" value="1"/>
</dbReference>
<evidence type="ECO:0000256" key="3">
    <source>
        <dbReference type="ARBA" id="ARBA00004141"/>
    </source>
</evidence>
<dbReference type="PANTHER" id="PTHR15362:SF4">
    <property type="entry name" value="CDP-DIACYLGLYCEROL--INOSITOL 3-PHOSPHATIDYLTRANSFERASE"/>
    <property type="match status" value="1"/>
</dbReference>
<comment type="catalytic activity">
    <reaction evidence="17">
        <text>a CDP-1,2-diacyl-sn-glycerol + myo-inositol = a 1,2-diacyl-sn-glycero-3-phospho-(1D-myo-inositol) + CMP + H(+)</text>
        <dbReference type="Rhea" id="RHEA:11580"/>
        <dbReference type="ChEBI" id="CHEBI:15378"/>
        <dbReference type="ChEBI" id="CHEBI:17268"/>
        <dbReference type="ChEBI" id="CHEBI:57880"/>
        <dbReference type="ChEBI" id="CHEBI:58332"/>
        <dbReference type="ChEBI" id="CHEBI:60377"/>
        <dbReference type="EC" id="2.7.8.11"/>
    </reaction>
</comment>
<evidence type="ECO:0000256" key="18">
    <source>
        <dbReference type="RuleBase" id="RU003750"/>
    </source>
</evidence>
<keyword evidence="14 17" id="KW-0594">Phospholipid biosynthesis</keyword>
<keyword evidence="6 17" id="KW-0444">Lipid biosynthesis</keyword>
<keyword evidence="8 19" id="KW-0812">Transmembrane</keyword>
<keyword evidence="13 17" id="KW-0472">Membrane</keyword>
<dbReference type="InterPro" id="IPR048254">
    <property type="entry name" value="CDP_ALCOHOL_P_TRANSF_CS"/>
</dbReference>